<protein>
    <submittedName>
        <fullName evidence="1">Uncharacterized protein</fullName>
    </submittedName>
</protein>
<accession>A0ACC0BM74</accession>
<organism evidence="1 2">
    <name type="scientific">Catharanthus roseus</name>
    <name type="common">Madagascar periwinkle</name>
    <name type="synonym">Vinca rosea</name>
    <dbReference type="NCBI Taxonomy" id="4058"/>
    <lineage>
        <taxon>Eukaryota</taxon>
        <taxon>Viridiplantae</taxon>
        <taxon>Streptophyta</taxon>
        <taxon>Embryophyta</taxon>
        <taxon>Tracheophyta</taxon>
        <taxon>Spermatophyta</taxon>
        <taxon>Magnoliopsida</taxon>
        <taxon>eudicotyledons</taxon>
        <taxon>Gunneridae</taxon>
        <taxon>Pentapetalae</taxon>
        <taxon>asterids</taxon>
        <taxon>lamiids</taxon>
        <taxon>Gentianales</taxon>
        <taxon>Apocynaceae</taxon>
        <taxon>Rauvolfioideae</taxon>
        <taxon>Vinceae</taxon>
        <taxon>Catharanthinae</taxon>
        <taxon>Catharanthus</taxon>
    </lineage>
</organism>
<sequence length="110" mass="12607">MFQHATSATSWGRIWISIIHFPLKSCALLPTPFITLLPVPSTRIRDLTMNLSKILIENGCTQFWASSQSWLKYLISLLTINSTRAFKGNDQDRPPLNRTYCLHFVNESHS</sequence>
<proteinExistence type="predicted"/>
<evidence type="ECO:0000313" key="2">
    <source>
        <dbReference type="Proteomes" id="UP001060085"/>
    </source>
</evidence>
<reference evidence="2" key="1">
    <citation type="journal article" date="2023" name="Nat. Plants">
        <title>Single-cell RNA sequencing provides a high-resolution roadmap for understanding the multicellular compartmentation of specialized metabolism.</title>
        <authorList>
            <person name="Sun S."/>
            <person name="Shen X."/>
            <person name="Li Y."/>
            <person name="Li Y."/>
            <person name="Wang S."/>
            <person name="Li R."/>
            <person name="Zhang H."/>
            <person name="Shen G."/>
            <person name="Guo B."/>
            <person name="Wei J."/>
            <person name="Xu J."/>
            <person name="St-Pierre B."/>
            <person name="Chen S."/>
            <person name="Sun C."/>
        </authorList>
    </citation>
    <scope>NUCLEOTIDE SEQUENCE [LARGE SCALE GENOMIC DNA]</scope>
</reference>
<name>A0ACC0BM74_CATRO</name>
<keyword evidence="2" id="KW-1185">Reference proteome</keyword>
<comment type="caution">
    <text evidence="1">The sequence shown here is derived from an EMBL/GenBank/DDBJ whole genome shotgun (WGS) entry which is preliminary data.</text>
</comment>
<dbReference type="EMBL" id="CM044703">
    <property type="protein sequence ID" value="KAI5673718.1"/>
    <property type="molecule type" value="Genomic_DNA"/>
</dbReference>
<gene>
    <name evidence="1" type="ORF">M9H77_14082</name>
</gene>
<evidence type="ECO:0000313" key="1">
    <source>
        <dbReference type="EMBL" id="KAI5673718.1"/>
    </source>
</evidence>
<dbReference type="Proteomes" id="UP001060085">
    <property type="component" value="Linkage Group LG03"/>
</dbReference>